<dbReference type="InterPro" id="IPR017850">
    <property type="entry name" value="Alkaline_phosphatase_core_sf"/>
</dbReference>
<accession>A0A2D0N3T3</accession>
<dbReference type="Gene3D" id="3.40.720.10">
    <property type="entry name" value="Alkaline Phosphatase, subunit A"/>
    <property type="match status" value="1"/>
</dbReference>
<dbReference type="SUPFAM" id="SSF53649">
    <property type="entry name" value="Alkaline phosphatase-like"/>
    <property type="match status" value="1"/>
</dbReference>
<evidence type="ECO:0000313" key="1">
    <source>
        <dbReference type="EMBL" id="PHN02809.1"/>
    </source>
</evidence>
<reference evidence="1 2" key="1">
    <citation type="submission" date="2017-10" db="EMBL/GenBank/DDBJ databases">
        <title>The draft genome sequence of Lewinella nigricans NBRC 102662.</title>
        <authorList>
            <person name="Wang K."/>
        </authorList>
    </citation>
    <scope>NUCLEOTIDE SEQUENCE [LARGE SCALE GENOMIC DNA]</scope>
    <source>
        <strain evidence="1 2">NBRC 102662</strain>
    </source>
</reference>
<dbReference type="PANTHER" id="PTHR43737:SF1">
    <property type="entry name" value="DUF1501 DOMAIN-CONTAINING PROTEIN"/>
    <property type="match status" value="1"/>
</dbReference>
<dbReference type="AlphaFoldDB" id="A0A2D0N3T3"/>
<protein>
    <submittedName>
        <fullName evidence="1">Sulfatase</fullName>
    </submittedName>
</protein>
<dbReference type="RefSeq" id="WP_099153749.1">
    <property type="nucleotide sequence ID" value="NZ_PDUD01000036.1"/>
</dbReference>
<name>A0A2D0N3T3_FLAN2</name>
<dbReference type="InterPro" id="IPR010869">
    <property type="entry name" value="DUF1501"/>
</dbReference>
<evidence type="ECO:0000313" key="2">
    <source>
        <dbReference type="Proteomes" id="UP000223913"/>
    </source>
</evidence>
<gene>
    <name evidence="1" type="ORF">CRP01_29960</name>
</gene>
<dbReference type="Pfam" id="PF07394">
    <property type="entry name" value="DUF1501"/>
    <property type="match status" value="1"/>
</dbReference>
<sequence length="484" mass="54030">MKIHEEAQFRKAHYHTRRHFLKDCMSGLGALTLHSLLGTPVFGKTGSPFTPDPELPHFVPRAKQVIYLHMAGAPSQLELFDYKPELQKLDGQYCPPSLLDGKQFAFIKGLPQMLGPQATFQQYGQSGAWVSDYLPEFAKVVDEVCFLKAVHTDEFNHAPAQFLMHTGSPRTGRPSMGSWVTYGLGSENENLPGFVVLVSRGGPSAGKRVWGSGFLPSIHQGVQCRSKGDPILNLNNPTGVDSKLRKESIDVINQINELEYQESGDPETLTRISQYELAFRMQSSVPDVMFIDDEPDYIKELYGVTPGEVSFANNCLLARRLVEKGVRFVQLYDRGWDTHGAGPGNGVGNGLRNSCRYVDRAMSALIIDLKQRGLLDDTLVVWGGEFGRTPMMEARTGKGFLGRDHHNEAFTMWMTGGGIKRGFTHGLTDEIGFFGLKGRVHVHDLQATILHQLGIDHERLTYRFQGRDYRLTDVHGRVVQEILA</sequence>
<dbReference type="OrthoDB" id="908850at2"/>
<dbReference type="PANTHER" id="PTHR43737">
    <property type="entry name" value="BLL7424 PROTEIN"/>
    <property type="match status" value="1"/>
</dbReference>
<dbReference type="Proteomes" id="UP000223913">
    <property type="component" value="Unassembled WGS sequence"/>
</dbReference>
<proteinExistence type="predicted"/>
<organism evidence="1 2">
    <name type="scientific">Flavilitoribacter nigricans (strain ATCC 23147 / DSM 23189 / NBRC 102662 / NCIMB 1420 / SS-2)</name>
    <name type="common">Lewinella nigricans</name>
    <dbReference type="NCBI Taxonomy" id="1122177"/>
    <lineage>
        <taxon>Bacteria</taxon>
        <taxon>Pseudomonadati</taxon>
        <taxon>Bacteroidota</taxon>
        <taxon>Saprospiria</taxon>
        <taxon>Saprospirales</taxon>
        <taxon>Lewinellaceae</taxon>
        <taxon>Flavilitoribacter</taxon>
    </lineage>
</organism>
<comment type="caution">
    <text evidence="1">The sequence shown here is derived from an EMBL/GenBank/DDBJ whole genome shotgun (WGS) entry which is preliminary data.</text>
</comment>
<keyword evidence="2" id="KW-1185">Reference proteome</keyword>
<dbReference type="EMBL" id="PDUD01000036">
    <property type="protein sequence ID" value="PHN02809.1"/>
    <property type="molecule type" value="Genomic_DNA"/>
</dbReference>